<keyword evidence="1" id="KW-0812">Transmembrane</keyword>
<keyword evidence="1" id="KW-1133">Transmembrane helix</keyword>
<dbReference type="EMBL" id="ACYE01000392">
    <property type="protein sequence ID" value="EFE38508.1"/>
    <property type="molecule type" value="Genomic_DNA"/>
</dbReference>
<dbReference type="KEGG" id="tve:TRV_06837"/>
<dbReference type="AlphaFoldDB" id="D4DI30"/>
<name>D4DI30_TRIVH</name>
<proteinExistence type="predicted"/>
<feature type="transmembrane region" description="Helical" evidence="1">
    <location>
        <begin position="43"/>
        <end position="63"/>
    </location>
</feature>
<evidence type="ECO:0000256" key="1">
    <source>
        <dbReference type="SAM" id="Phobius"/>
    </source>
</evidence>
<dbReference type="Proteomes" id="UP000008383">
    <property type="component" value="Unassembled WGS sequence"/>
</dbReference>
<evidence type="ECO:0000313" key="2">
    <source>
        <dbReference type="EMBL" id="EFE38508.1"/>
    </source>
</evidence>
<dbReference type="GeneID" id="9580101"/>
<keyword evidence="3" id="KW-1185">Reference proteome</keyword>
<organism evidence="2 3">
    <name type="scientific">Trichophyton verrucosum (strain HKI 0517)</name>
    <dbReference type="NCBI Taxonomy" id="663202"/>
    <lineage>
        <taxon>Eukaryota</taxon>
        <taxon>Fungi</taxon>
        <taxon>Dikarya</taxon>
        <taxon>Ascomycota</taxon>
        <taxon>Pezizomycotina</taxon>
        <taxon>Eurotiomycetes</taxon>
        <taxon>Eurotiomycetidae</taxon>
        <taxon>Onygenales</taxon>
        <taxon>Arthrodermataceae</taxon>
        <taxon>Trichophyton</taxon>
    </lineage>
</organism>
<comment type="caution">
    <text evidence="2">The sequence shown here is derived from an EMBL/GenBank/DDBJ whole genome shotgun (WGS) entry which is preliminary data.</text>
</comment>
<dbReference type="HOGENOM" id="CLU_2063189_0_0_1"/>
<evidence type="ECO:0000313" key="3">
    <source>
        <dbReference type="Proteomes" id="UP000008383"/>
    </source>
</evidence>
<dbReference type="RefSeq" id="XP_003019153.1">
    <property type="nucleotide sequence ID" value="XM_003019107.1"/>
</dbReference>
<protein>
    <submittedName>
        <fullName evidence="2">Uncharacterized protein</fullName>
    </submittedName>
</protein>
<gene>
    <name evidence="2" type="ORF">TRV_06837</name>
</gene>
<accession>D4DI30</accession>
<sequence length="119" mass="12683">MGEGETGLAWAGRFEASLSAPDQSTDDKKMIIKEEEEEKKKKIMMLLLLFTLSAVSVSLILTLTPNNHRFTCSLSSSCAVLLPLLPLINPDSAAASLAAASPKSTPFLLLSSFSPATLD</sequence>
<keyword evidence="1" id="KW-0472">Membrane</keyword>
<reference evidence="3" key="1">
    <citation type="journal article" date="2011" name="Genome Biol.">
        <title>Comparative and functional genomics provide insights into the pathogenicity of dermatophytic fungi.</title>
        <authorList>
            <person name="Burmester A."/>
            <person name="Shelest E."/>
            <person name="Gloeckner G."/>
            <person name="Heddergott C."/>
            <person name="Schindler S."/>
            <person name="Staib P."/>
            <person name="Heidel A."/>
            <person name="Felder M."/>
            <person name="Petzold A."/>
            <person name="Szafranski K."/>
            <person name="Feuermann M."/>
            <person name="Pedruzzi I."/>
            <person name="Priebe S."/>
            <person name="Groth M."/>
            <person name="Winkler R."/>
            <person name="Li W."/>
            <person name="Kniemeyer O."/>
            <person name="Schroeckh V."/>
            <person name="Hertweck C."/>
            <person name="Hube B."/>
            <person name="White T.C."/>
            <person name="Platzer M."/>
            <person name="Guthke R."/>
            <person name="Heitman J."/>
            <person name="Woestemeyer J."/>
            <person name="Zipfel P.F."/>
            <person name="Monod M."/>
            <person name="Brakhage A.A."/>
        </authorList>
    </citation>
    <scope>NUCLEOTIDE SEQUENCE [LARGE SCALE GENOMIC DNA]</scope>
    <source>
        <strain evidence="3">HKI 0517</strain>
    </source>
</reference>